<comment type="caution">
    <text evidence="2">The sequence shown here is derived from an EMBL/GenBank/DDBJ whole genome shotgun (WGS) entry which is preliminary data.</text>
</comment>
<dbReference type="Proteomes" id="UP001458880">
    <property type="component" value="Unassembled WGS sequence"/>
</dbReference>
<dbReference type="InterPro" id="IPR050951">
    <property type="entry name" value="Retrovirus_Pol_polyprotein"/>
</dbReference>
<reference evidence="2 3" key="1">
    <citation type="journal article" date="2024" name="BMC Genomics">
        <title>De novo assembly and annotation of Popillia japonica's genome with initial clues to its potential as an invasive pest.</title>
        <authorList>
            <person name="Cucini C."/>
            <person name="Boschi S."/>
            <person name="Funari R."/>
            <person name="Cardaioli E."/>
            <person name="Iannotti N."/>
            <person name="Marturano G."/>
            <person name="Paoli F."/>
            <person name="Bruttini M."/>
            <person name="Carapelli A."/>
            <person name="Frati F."/>
            <person name="Nardi F."/>
        </authorList>
    </citation>
    <scope>NUCLEOTIDE SEQUENCE [LARGE SCALE GENOMIC DNA]</scope>
    <source>
        <strain evidence="2">DMR45628</strain>
    </source>
</reference>
<feature type="compositionally biased region" description="Basic and acidic residues" evidence="1">
    <location>
        <begin position="261"/>
        <end position="270"/>
    </location>
</feature>
<proteinExistence type="predicted"/>
<dbReference type="SUPFAM" id="SSF50630">
    <property type="entry name" value="Acid proteases"/>
    <property type="match status" value="1"/>
</dbReference>
<dbReference type="InterPro" id="IPR021109">
    <property type="entry name" value="Peptidase_aspartic_dom_sf"/>
</dbReference>
<evidence type="ECO:0000313" key="3">
    <source>
        <dbReference type="Proteomes" id="UP001458880"/>
    </source>
</evidence>
<evidence type="ECO:0000256" key="1">
    <source>
        <dbReference type="SAM" id="MobiDB-lite"/>
    </source>
</evidence>
<accession>A0AAW1IX90</accession>
<evidence type="ECO:0000313" key="2">
    <source>
        <dbReference type="EMBL" id="KAK9694775.1"/>
    </source>
</evidence>
<dbReference type="Gene3D" id="4.10.60.10">
    <property type="entry name" value="Zinc finger, CCHC-type"/>
    <property type="match status" value="1"/>
</dbReference>
<protein>
    <recommendedName>
        <fullName evidence="4">CCHC-type domain-containing protein</fullName>
    </recommendedName>
</protein>
<dbReference type="PANTHER" id="PTHR37984">
    <property type="entry name" value="PROTEIN CBG26694"/>
    <property type="match status" value="1"/>
</dbReference>
<keyword evidence="3" id="KW-1185">Reference proteome</keyword>
<sequence>MEYLQQPENMKLEGDLRKNWLQFKEDWQIYAVATGCMEKSTEIQAATLLHCVGKETREILRNTEVSSEEISTEIQAATLLHCVGKETREILRNTEVSSEEMKDSVHIIKKLDDYFIPKTNKSIERHRFNNRVQMPGENFDFDSFIGDLRKLAKNCDFGGMKEELLTDRIVCGIRESKVKNMLLQETELTLEKAIIICKSAEITESHLKEFTHKNQAEIGAINKTSPRNTADKDRYTRQGQKNHRQCGGARQQVPAGVQGDKSSRPWEKSRNNGNNSGSSERDQATTIKSNVSNNRFKCNRCNFVHASKMCPAFGKICHKCNGKNHFARNCLSKKINVLESNNEQNETYLVGSISKSIDTKDEFWININFNDCENKYISFKIDTGAQTNVIPEYIFKTLNLNNYLKQSNVKITNYGGSQLRVLGECKLNCKVNNMDQKIDFVIIKTDHRTDPVIGISTINDLKILKINQIKVNENLSEIIQENNDLFEGIGEIKIKPYQFKLKTNYKPHIAPIRQIPFQLVTPLKEELDSMVNDGKKLK</sequence>
<dbReference type="Gene3D" id="2.40.70.10">
    <property type="entry name" value="Acid Proteases"/>
    <property type="match status" value="1"/>
</dbReference>
<evidence type="ECO:0008006" key="4">
    <source>
        <dbReference type="Google" id="ProtNLM"/>
    </source>
</evidence>
<dbReference type="PANTHER" id="PTHR37984:SF9">
    <property type="entry name" value="INTEGRASE CATALYTIC DOMAIN-CONTAINING PROTEIN"/>
    <property type="match status" value="1"/>
</dbReference>
<dbReference type="CDD" id="cd05481">
    <property type="entry name" value="retropepsin_like_LTR_1"/>
    <property type="match status" value="1"/>
</dbReference>
<gene>
    <name evidence="2" type="ORF">QE152_g33284</name>
</gene>
<organism evidence="2 3">
    <name type="scientific">Popillia japonica</name>
    <name type="common">Japanese beetle</name>
    <dbReference type="NCBI Taxonomy" id="7064"/>
    <lineage>
        <taxon>Eukaryota</taxon>
        <taxon>Metazoa</taxon>
        <taxon>Ecdysozoa</taxon>
        <taxon>Arthropoda</taxon>
        <taxon>Hexapoda</taxon>
        <taxon>Insecta</taxon>
        <taxon>Pterygota</taxon>
        <taxon>Neoptera</taxon>
        <taxon>Endopterygota</taxon>
        <taxon>Coleoptera</taxon>
        <taxon>Polyphaga</taxon>
        <taxon>Scarabaeiformia</taxon>
        <taxon>Scarabaeidae</taxon>
        <taxon>Rutelinae</taxon>
        <taxon>Popillia</taxon>
    </lineage>
</organism>
<dbReference type="AlphaFoldDB" id="A0AAW1IX90"/>
<name>A0AAW1IX90_POPJA</name>
<feature type="region of interest" description="Disordered" evidence="1">
    <location>
        <begin position="218"/>
        <end position="288"/>
    </location>
</feature>
<dbReference type="EMBL" id="JASPKY010000502">
    <property type="protein sequence ID" value="KAK9694775.1"/>
    <property type="molecule type" value="Genomic_DNA"/>
</dbReference>